<dbReference type="AlphaFoldDB" id="A0A7G2C7E8"/>
<reference evidence="2 3" key="1">
    <citation type="submission" date="2020-08" db="EMBL/GenBank/DDBJ databases">
        <authorList>
            <person name="Newling K."/>
            <person name="Davey J."/>
            <person name="Forrester S."/>
        </authorList>
    </citation>
    <scope>NUCLEOTIDE SEQUENCE [LARGE SCALE GENOMIC DNA]</scope>
    <source>
        <strain evidence="3">Crithidia deanei Carvalho (ATCC PRA-265)</strain>
    </source>
</reference>
<dbReference type="VEuPathDB" id="TriTrypDB:ADEAN_000318600"/>
<evidence type="ECO:0000313" key="2">
    <source>
        <dbReference type="EMBL" id="CAD2215728.1"/>
    </source>
</evidence>
<gene>
    <name evidence="2" type="ORF">ADEAN_000318600</name>
</gene>
<feature type="transmembrane region" description="Helical" evidence="1">
    <location>
        <begin position="288"/>
        <end position="312"/>
    </location>
</feature>
<sequence>MDIRANSPFDEVVKESTAAPETETVHVGVGSAPVVVADEQRGRWILRIVTYLSLLCSFALTLWSMWVPHEKVDLFSSATLSTNTPYEKSLCSEGCGALNSTGVGHQYELVRTHTQPTQILPSGAKFTEKRNSSFLQELYDAHGGASTYDCAPTDDGYTVRLLFHYGELYSSYKTSCTDPVRQETVFEGEVLYEECAFGKRVDGTDDRIKEVNVFGVFSVIMLVAHALAFLHLLVVRVRRDWKMETLDIGCRLVWLFACIFQFVLWLFALLLSETQYVDEGSTLFASSTVGKCIAIEALKLPLFVWVFMLLCLNAE</sequence>
<proteinExistence type="predicted"/>
<accession>A0A7G2C7E8</accession>
<keyword evidence="1" id="KW-0812">Transmembrane</keyword>
<feature type="transmembrane region" description="Helical" evidence="1">
    <location>
        <begin position="248"/>
        <end position="268"/>
    </location>
</feature>
<keyword evidence="1" id="KW-1133">Transmembrane helix</keyword>
<feature type="transmembrane region" description="Helical" evidence="1">
    <location>
        <begin position="213"/>
        <end position="236"/>
    </location>
</feature>
<protein>
    <submittedName>
        <fullName evidence="2">Uncharacterized protein</fullName>
    </submittedName>
</protein>
<feature type="transmembrane region" description="Helical" evidence="1">
    <location>
        <begin position="48"/>
        <end position="66"/>
    </location>
</feature>
<dbReference type="Proteomes" id="UP000515908">
    <property type="component" value="Chromosome 05"/>
</dbReference>
<evidence type="ECO:0000313" key="3">
    <source>
        <dbReference type="Proteomes" id="UP000515908"/>
    </source>
</evidence>
<name>A0A7G2C7E8_9TRYP</name>
<organism evidence="2 3">
    <name type="scientific">Angomonas deanei</name>
    <dbReference type="NCBI Taxonomy" id="59799"/>
    <lineage>
        <taxon>Eukaryota</taxon>
        <taxon>Discoba</taxon>
        <taxon>Euglenozoa</taxon>
        <taxon>Kinetoplastea</taxon>
        <taxon>Metakinetoplastina</taxon>
        <taxon>Trypanosomatida</taxon>
        <taxon>Trypanosomatidae</taxon>
        <taxon>Strigomonadinae</taxon>
        <taxon>Angomonas</taxon>
    </lineage>
</organism>
<keyword evidence="3" id="KW-1185">Reference proteome</keyword>
<dbReference type="EMBL" id="LR877149">
    <property type="protein sequence ID" value="CAD2215728.1"/>
    <property type="molecule type" value="Genomic_DNA"/>
</dbReference>
<keyword evidence="1" id="KW-0472">Membrane</keyword>
<evidence type="ECO:0000256" key="1">
    <source>
        <dbReference type="SAM" id="Phobius"/>
    </source>
</evidence>